<dbReference type="OrthoDB" id="1272128at2"/>
<gene>
    <name evidence="1" type="ORF">SAMN05421786_102292</name>
</gene>
<proteinExistence type="predicted"/>
<dbReference type="AlphaFoldDB" id="A0A1N7M5I7"/>
<dbReference type="EMBL" id="FTOL01000002">
    <property type="protein sequence ID" value="SIS81344.1"/>
    <property type="molecule type" value="Genomic_DNA"/>
</dbReference>
<name>A0A1N7M5I7_9FLAO</name>
<evidence type="ECO:0000313" key="1">
    <source>
        <dbReference type="EMBL" id="SIS81344.1"/>
    </source>
</evidence>
<protein>
    <submittedName>
        <fullName evidence="1">Uncharacterized protein</fullName>
    </submittedName>
</protein>
<dbReference type="RefSeq" id="WP_076551309.1">
    <property type="nucleotide sequence ID" value="NZ_FTOL01000002.1"/>
</dbReference>
<sequence length="75" mass="8918">MSHKNFNTTDFTENSEKQYQIEFKINEIGEGINLIVQKLNEKGEYEMIQAPVHRLNDSIFITWDHPFDGRILFDE</sequence>
<accession>A0A1N7M5I7</accession>
<reference evidence="2" key="1">
    <citation type="submission" date="2017-01" db="EMBL/GenBank/DDBJ databases">
        <authorList>
            <person name="Varghese N."/>
            <person name="Submissions S."/>
        </authorList>
    </citation>
    <scope>NUCLEOTIDE SEQUENCE [LARGE SCALE GENOMIC DNA]</scope>
    <source>
        <strain evidence="2">DSM 18017</strain>
    </source>
</reference>
<keyword evidence="2" id="KW-1185">Reference proteome</keyword>
<evidence type="ECO:0000313" key="2">
    <source>
        <dbReference type="Proteomes" id="UP000186744"/>
    </source>
</evidence>
<organism evidence="1 2">
    <name type="scientific">Chryseobacterium ureilyticum</name>
    <dbReference type="NCBI Taxonomy" id="373668"/>
    <lineage>
        <taxon>Bacteria</taxon>
        <taxon>Pseudomonadati</taxon>
        <taxon>Bacteroidota</taxon>
        <taxon>Flavobacteriia</taxon>
        <taxon>Flavobacteriales</taxon>
        <taxon>Weeksellaceae</taxon>
        <taxon>Chryseobacterium group</taxon>
        <taxon>Chryseobacterium</taxon>
    </lineage>
</organism>
<dbReference type="Proteomes" id="UP000186744">
    <property type="component" value="Unassembled WGS sequence"/>
</dbReference>